<dbReference type="RefSeq" id="XP_803566.1">
    <property type="nucleotide sequence ID" value="XM_798473.1"/>
</dbReference>
<dbReference type="InParanoid" id="Q38FR3"/>
<feature type="transmembrane region" description="Helical" evidence="1">
    <location>
        <begin position="72"/>
        <end position="92"/>
    </location>
</feature>
<proteinExistence type="predicted"/>
<dbReference type="Proteomes" id="UP000008524">
    <property type="component" value="Chromosome 9"/>
</dbReference>
<keyword evidence="1" id="KW-0812">Transmembrane</keyword>
<protein>
    <submittedName>
        <fullName evidence="2">Uncharacterized protein</fullName>
    </submittedName>
</protein>
<organism evidence="2 3">
    <name type="scientific">Trypanosoma brucei brucei (strain 927/4 GUTat10.1)</name>
    <dbReference type="NCBI Taxonomy" id="185431"/>
    <lineage>
        <taxon>Eukaryota</taxon>
        <taxon>Discoba</taxon>
        <taxon>Euglenozoa</taxon>
        <taxon>Kinetoplastea</taxon>
        <taxon>Metakinetoplastina</taxon>
        <taxon>Trypanosomatida</taxon>
        <taxon>Trypanosomatidae</taxon>
        <taxon>Trypanosoma</taxon>
    </lineage>
</organism>
<keyword evidence="1" id="KW-0472">Membrane</keyword>
<keyword evidence="1" id="KW-1133">Transmembrane helix</keyword>
<evidence type="ECO:0000256" key="1">
    <source>
        <dbReference type="SAM" id="Phobius"/>
    </source>
</evidence>
<reference evidence="2 3" key="2">
    <citation type="journal article" date="2005" name="Science">
        <title>The genome of the African trypanosome Trypanosoma brucei.</title>
        <authorList>
            <person name="Berriman M."/>
            <person name="Ghedin E."/>
            <person name="Hertz-Fowler C."/>
            <person name="Blandin G."/>
            <person name="Renauld H."/>
            <person name="Bartholomeu D.C."/>
            <person name="Lennard N.J."/>
            <person name="Caler E."/>
            <person name="Hamlin N.E."/>
            <person name="Haas B."/>
            <person name="Bohme U."/>
            <person name="Hannick L."/>
            <person name="Aslett M.A."/>
            <person name="Shallom J."/>
            <person name="Marcello L."/>
            <person name="Hou L."/>
            <person name="Wickstead B."/>
            <person name="Alsmark U.C."/>
            <person name="Arrowsmith C."/>
            <person name="Atkin R.J."/>
            <person name="Barron A.J."/>
            <person name="Bringaud F."/>
            <person name="Brooks K."/>
            <person name="Carrington M."/>
            <person name="Cherevach I."/>
            <person name="Chillingworth T.J."/>
            <person name="Churcher C."/>
            <person name="Clark L.N."/>
            <person name="Corton C.H."/>
            <person name="Cronin A."/>
            <person name="Davies R.M."/>
            <person name="Doggett J."/>
            <person name="Djikeng A."/>
            <person name="Feldblyum T."/>
            <person name="Field M.C."/>
            <person name="Fraser A."/>
            <person name="Goodhead I."/>
            <person name="Hance Z."/>
            <person name="Harper D."/>
            <person name="Harris B.R."/>
            <person name="Hauser H."/>
            <person name="Hostetler J."/>
            <person name="Ivens A."/>
            <person name="Jagels K."/>
            <person name="Johnson D."/>
            <person name="Johnson J."/>
            <person name="Jones K."/>
            <person name="Kerhornou A.X."/>
            <person name="Koo H."/>
            <person name="Larke N."/>
            <person name="Landfear S."/>
            <person name="Larkin C."/>
            <person name="Leech V."/>
            <person name="Line A."/>
            <person name="Lord A."/>
            <person name="Macleod A."/>
            <person name="Mooney P.J."/>
            <person name="Moule S."/>
            <person name="Martin D.M."/>
            <person name="Morgan G.W."/>
            <person name="Mungall K."/>
            <person name="Norbertczak H."/>
            <person name="Ormond D."/>
            <person name="Pai G."/>
            <person name="Peacock C.S."/>
            <person name="Peterson J."/>
            <person name="Quail M.A."/>
            <person name="Rabbinowitsch E."/>
            <person name="Rajandream M.A."/>
            <person name="Reitter C."/>
            <person name="Salzberg S.L."/>
            <person name="Sanders M."/>
            <person name="Schobel S."/>
            <person name="Sharp S."/>
            <person name="Simmonds M."/>
            <person name="Simpson A.J."/>
            <person name="Tallon L."/>
            <person name="Turner C.M."/>
            <person name="Tait A."/>
            <person name="Tivey A.R."/>
            <person name="Van Aken S."/>
            <person name="Walker D."/>
            <person name="Wanless D."/>
            <person name="Wang S."/>
            <person name="White B."/>
            <person name="White O."/>
            <person name="Whitehead S."/>
            <person name="Woodward J."/>
            <person name="Wortman J."/>
            <person name="Adams M.D."/>
            <person name="Embley T.M."/>
            <person name="Gull K."/>
            <person name="Ullu E."/>
            <person name="Barry J.D."/>
            <person name="Fairlamb A.H."/>
            <person name="Opperdoes F."/>
            <person name="Barrell B.G."/>
            <person name="Donelson J.E."/>
            <person name="Hall N."/>
            <person name="Fraser C.M."/>
            <person name="Melville S.E."/>
            <person name="El-Sayed N.M."/>
        </authorList>
    </citation>
    <scope>NUCLEOTIDE SEQUENCE [LARGE SCALE GENOMIC DNA]</scope>
    <source>
        <strain evidence="2 3">927/4 GUTat10.1</strain>
    </source>
</reference>
<dbReference type="AlphaFoldDB" id="Q38FR3"/>
<dbReference type="PaxDb" id="5691-EAN76357"/>
<dbReference type="EMBL" id="CM000207">
    <property type="protein sequence ID" value="EAN76357.1"/>
    <property type="molecule type" value="Genomic_DNA"/>
</dbReference>
<evidence type="ECO:0000313" key="2">
    <source>
        <dbReference type="EMBL" id="EAN76357.1"/>
    </source>
</evidence>
<evidence type="ECO:0000313" key="3">
    <source>
        <dbReference type="Proteomes" id="UP000008524"/>
    </source>
</evidence>
<name>Q38FR3_TRYB2</name>
<sequence>MKILRLSIGKKRRWYCVKRVAFSSLYSFLYIYMLFSLSFAQESSLHPTAHRCVKLFKFILCVTHVFHNVTVWLFSLLVLVQVVLLFTILQLLQSKTLLESGKKANKQEKDNNSNIIVK</sequence>
<dbReference type="GeneID" id="3660229"/>
<gene>
    <name evidence="2" type="ORF">Tb09.160.1230</name>
</gene>
<feature type="transmembrane region" description="Helical" evidence="1">
    <location>
        <begin position="20"/>
        <end position="40"/>
    </location>
</feature>
<keyword evidence="3" id="KW-1185">Reference proteome</keyword>
<reference evidence="2 3" key="1">
    <citation type="journal article" date="2005" name="Science">
        <title>Comparative genomics of trypanosomatid parasitic protozoa.</title>
        <authorList>
            <person name="El-Sayed N.M."/>
            <person name="Myler P.J."/>
            <person name="Blandin G."/>
            <person name="Berriman M."/>
            <person name="Crabtree J."/>
            <person name="Aggarwal G."/>
            <person name="Caler E."/>
            <person name="Renauld H."/>
            <person name="Worthey E.A."/>
            <person name="Hertz-Fowler C."/>
            <person name="Ghedin E."/>
            <person name="Peacock C."/>
            <person name="Bartholomeu D.C."/>
            <person name="Haas B.J."/>
            <person name="Tran A.N."/>
            <person name="Wortman J.R."/>
            <person name="Alsmark U.C."/>
            <person name="Angiuoli S."/>
            <person name="Anupama A."/>
            <person name="Badger J."/>
            <person name="Bringaud F."/>
            <person name="Cadag E."/>
            <person name="Carlton J.M."/>
            <person name="Cerqueira G.C."/>
            <person name="Creasy T."/>
            <person name="Delcher A.L."/>
            <person name="Djikeng A."/>
            <person name="Embley T.M."/>
            <person name="Hauser C."/>
            <person name="Ivens A.C."/>
            <person name="Kummerfeld S.K."/>
            <person name="Pereira-Leal J.B."/>
            <person name="Nilsson D."/>
            <person name="Peterson J."/>
            <person name="Salzberg S.L."/>
            <person name="Shallom J."/>
            <person name="Silva J.C."/>
            <person name="Sundaram J."/>
            <person name="Westenberger S."/>
            <person name="White O."/>
            <person name="Melville S.E."/>
            <person name="Donelson J.E."/>
            <person name="Andersson B."/>
            <person name="Stuart K.D."/>
            <person name="Hall N."/>
        </authorList>
    </citation>
    <scope>NUCLEOTIDE SEQUENCE [LARGE SCALE GENOMIC DNA]</scope>
    <source>
        <strain evidence="2 3">927/4 GUTat10.1</strain>
    </source>
</reference>
<dbReference type="KEGG" id="tbr:Tb09.160.1230"/>
<accession>Q38FR3</accession>